<gene>
    <name evidence="2" type="ORF">Pth03_03300</name>
</gene>
<comment type="caution">
    <text evidence="2">The sequence shown here is derived from an EMBL/GenBank/DDBJ whole genome shotgun (WGS) entry which is preliminary data.</text>
</comment>
<dbReference type="Gene3D" id="3.40.50.1820">
    <property type="entry name" value="alpha/beta hydrolase"/>
    <property type="match status" value="1"/>
</dbReference>
<keyword evidence="3" id="KW-1185">Reference proteome</keyword>
<reference evidence="2" key="1">
    <citation type="submission" date="2021-01" db="EMBL/GenBank/DDBJ databases">
        <title>Whole genome shotgun sequence of Planotetraspora thailandica NBRC 104271.</title>
        <authorList>
            <person name="Komaki H."/>
            <person name="Tamura T."/>
        </authorList>
    </citation>
    <scope>NUCLEOTIDE SEQUENCE</scope>
    <source>
        <strain evidence="2">NBRC 104271</strain>
    </source>
</reference>
<dbReference type="EMBL" id="BOOR01000004">
    <property type="protein sequence ID" value="GII51941.1"/>
    <property type="molecule type" value="Genomic_DNA"/>
</dbReference>
<dbReference type="Proteomes" id="UP000605992">
    <property type="component" value="Unassembled WGS sequence"/>
</dbReference>
<sequence>MPPSVRCGQGAGCGSVDRVIDVIDPGVPLGRRLLRCLLAALVSVALAVPLTGAARPGAVPAPNPAHLSLLRSTPAALAERYAAGRAGILAAERMAADHGDQWRAAMLRAMADPARQFLSFDGRDGGRAVEVFGDLSAAERIAVLVPGSDINLDKYGLLRGGSIRLQQAMGGRSAVIAWLGYPTPRTVSLAVLTTARADEAVPGLRGFVRELSAAKPGARISLVCHSYGTVVCGRAASGLDVTDIVLCGSAGIGVSDVSALHTRAAVWAGRGSGDWISRVPHTRLHLPFATVGLGADPVSPRFGARIFAAGGGGHSDYLKADSPSLENIARIVSGRATAEVARGA</sequence>
<evidence type="ECO:0000313" key="3">
    <source>
        <dbReference type="Proteomes" id="UP000605992"/>
    </source>
</evidence>
<proteinExistence type="predicted"/>
<dbReference type="InterPro" id="IPR029058">
    <property type="entry name" value="AB_hydrolase_fold"/>
</dbReference>
<dbReference type="InterPro" id="IPR010427">
    <property type="entry name" value="DUF1023"/>
</dbReference>
<feature type="domain" description="DUF1023" evidence="1">
    <location>
        <begin position="121"/>
        <end position="281"/>
    </location>
</feature>
<dbReference type="SUPFAM" id="SSF53474">
    <property type="entry name" value="alpha/beta-Hydrolases"/>
    <property type="match status" value="1"/>
</dbReference>
<dbReference type="AlphaFoldDB" id="A0A8J3UW73"/>
<organism evidence="2 3">
    <name type="scientific">Planotetraspora thailandica</name>
    <dbReference type="NCBI Taxonomy" id="487172"/>
    <lineage>
        <taxon>Bacteria</taxon>
        <taxon>Bacillati</taxon>
        <taxon>Actinomycetota</taxon>
        <taxon>Actinomycetes</taxon>
        <taxon>Streptosporangiales</taxon>
        <taxon>Streptosporangiaceae</taxon>
        <taxon>Planotetraspora</taxon>
    </lineage>
</organism>
<evidence type="ECO:0000313" key="2">
    <source>
        <dbReference type="EMBL" id="GII51941.1"/>
    </source>
</evidence>
<accession>A0A8J3UW73</accession>
<evidence type="ECO:0000259" key="1">
    <source>
        <dbReference type="Pfam" id="PF06259"/>
    </source>
</evidence>
<name>A0A8J3UW73_9ACTN</name>
<dbReference type="Pfam" id="PF06259">
    <property type="entry name" value="Abhydrolase_8"/>
    <property type="match status" value="1"/>
</dbReference>
<protein>
    <recommendedName>
        <fullName evidence="1">DUF1023 domain-containing protein</fullName>
    </recommendedName>
</protein>